<reference evidence="12" key="1">
    <citation type="submission" date="2020-09" db="EMBL/GenBank/DDBJ databases">
        <title>Genome-Enabled Discovery of Anthraquinone Biosynthesis in Senna tora.</title>
        <authorList>
            <person name="Kang S.-H."/>
            <person name="Pandey R.P."/>
            <person name="Lee C.-M."/>
            <person name="Sim J.-S."/>
            <person name="Jeong J.-T."/>
            <person name="Choi B.-S."/>
            <person name="Jung M."/>
            <person name="Ginzburg D."/>
            <person name="Zhao K."/>
            <person name="Won S.Y."/>
            <person name="Oh T.-J."/>
            <person name="Yu Y."/>
            <person name="Kim N.-H."/>
            <person name="Lee O.R."/>
            <person name="Lee T.-H."/>
            <person name="Bashyal P."/>
            <person name="Kim T.-S."/>
            <person name="Lee W.-H."/>
            <person name="Kawkins C."/>
            <person name="Kim C.-K."/>
            <person name="Kim J.S."/>
            <person name="Ahn B.O."/>
            <person name="Rhee S.Y."/>
            <person name="Sohng J.K."/>
        </authorList>
    </citation>
    <scope>NUCLEOTIDE SEQUENCE</scope>
    <source>
        <tissue evidence="12">Leaf</tissue>
    </source>
</reference>
<keyword evidence="4" id="KW-0677">Repeat</keyword>
<keyword evidence="6 8" id="KW-0040">ANK repeat</keyword>
<accession>A0A834SRV3</accession>
<dbReference type="Pfam" id="PF13962">
    <property type="entry name" value="PGG"/>
    <property type="match status" value="1"/>
</dbReference>
<feature type="transmembrane region" description="Helical" evidence="10">
    <location>
        <begin position="575"/>
        <end position="602"/>
    </location>
</feature>
<feature type="transmembrane region" description="Helical" evidence="10">
    <location>
        <begin position="540"/>
        <end position="563"/>
    </location>
</feature>
<organism evidence="12 13">
    <name type="scientific">Senna tora</name>
    <dbReference type="NCBI Taxonomy" id="362788"/>
    <lineage>
        <taxon>Eukaryota</taxon>
        <taxon>Viridiplantae</taxon>
        <taxon>Streptophyta</taxon>
        <taxon>Embryophyta</taxon>
        <taxon>Tracheophyta</taxon>
        <taxon>Spermatophyta</taxon>
        <taxon>Magnoliopsida</taxon>
        <taxon>eudicotyledons</taxon>
        <taxon>Gunneridae</taxon>
        <taxon>Pentapetalae</taxon>
        <taxon>rosids</taxon>
        <taxon>fabids</taxon>
        <taxon>Fabales</taxon>
        <taxon>Fabaceae</taxon>
        <taxon>Caesalpinioideae</taxon>
        <taxon>Cassia clade</taxon>
        <taxon>Senna</taxon>
    </lineage>
</organism>
<dbReference type="SMART" id="SM00248">
    <property type="entry name" value="ANK"/>
    <property type="match status" value="9"/>
</dbReference>
<dbReference type="PROSITE" id="PS50088">
    <property type="entry name" value="ANK_REPEAT"/>
    <property type="match status" value="2"/>
</dbReference>
<feature type="repeat" description="ANK" evidence="8">
    <location>
        <begin position="110"/>
        <end position="135"/>
    </location>
</feature>
<dbReference type="PANTHER" id="PTHR24186:SF36">
    <property type="entry name" value="SERINE_THREONINE-PROTEIN PHOSPHATASE 6 REGULATORY ANKYRIN REPEAT SUBUNIT A-LIKE"/>
    <property type="match status" value="1"/>
</dbReference>
<evidence type="ECO:0000256" key="6">
    <source>
        <dbReference type="ARBA" id="ARBA00023043"/>
    </source>
</evidence>
<feature type="transmembrane region" description="Helical" evidence="10">
    <location>
        <begin position="499"/>
        <end position="520"/>
    </location>
</feature>
<dbReference type="Proteomes" id="UP000634136">
    <property type="component" value="Unassembled WGS sequence"/>
</dbReference>
<name>A0A834SRV3_9FABA</name>
<feature type="domain" description="PGG" evidence="11">
    <location>
        <begin position="492"/>
        <end position="601"/>
    </location>
</feature>
<dbReference type="AlphaFoldDB" id="A0A834SRV3"/>
<evidence type="ECO:0000256" key="5">
    <source>
        <dbReference type="ARBA" id="ARBA00022989"/>
    </source>
</evidence>
<dbReference type="InterPro" id="IPR036770">
    <property type="entry name" value="Ankyrin_rpt-contain_sf"/>
</dbReference>
<comment type="subcellular location">
    <subcellularLocation>
        <location evidence="2">Cell membrane</location>
        <topology evidence="2">Peripheral membrane protein</topology>
        <orientation evidence="2">Cytoplasmic side</orientation>
    </subcellularLocation>
    <subcellularLocation>
        <location evidence="1">Membrane</location>
        <topology evidence="1">Multi-pass membrane protein</topology>
    </subcellularLocation>
</comment>
<keyword evidence="13" id="KW-1185">Reference proteome</keyword>
<dbReference type="Gene3D" id="1.25.40.20">
    <property type="entry name" value="Ankyrin repeat-containing domain"/>
    <property type="match status" value="1"/>
</dbReference>
<dbReference type="PROSITE" id="PS50297">
    <property type="entry name" value="ANK_REP_REGION"/>
    <property type="match status" value="2"/>
</dbReference>
<evidence type="ECO:0000256" key="2">
    <source>
        <dbReference type="ARBA" id="ARBA00004413"/>
    </source>
</evidence>
<dbReference type="PANTHER" id="PTHR24186">
    <property type="entry name" value="PROTEIN PHOSPHATASE 1 REGULATORY SUBUNIT"/>
    <property type="match status" value="1"/>
</dbReference>
<evidence type="ECO:0000313" key="12">
    <source>
        <dbReference type="EMBL" id="KAF7808734.1"/>
    </source>
</evidence>
<dbReference type="SUPFAM" id="SSF48403">
    <property type="entry name" value="Ankyrin repeat"/>
    <property type="match status" value="1"/>
</dbReference>
<feature type="transmembrane region" description="Helical" evidence="10">
    <location>
        <begin position="435"/>
        <end position="452"/>
    </location>
</feature>
<keyword evidence="3 10" id="KW-0812">Transmembrane</keyword>
<dbReference type="OrthoDB" id="643958at2759"/>
<evidence type="ECO:0000256" key="3">
    <source>
        <dbReference type="ARBA" id="ARBA00022692"/>
    </source>
</evidence>
<feature type="repeat" description="ANK" evidence="8">
    <location>
        <begin position="299"/>
        <end position="321"/>
    </location>
</feature>
<comment type="caution">
    <text evidence="12">The sequence shown here is derived from an EMBL/GenBank/DDBJ whole genome shotgun (WGS) entry which is preliminary data.</text>
</comment>
<feature type="region of interest" description="Disordered" evidence="9">
    <location>
        <begin position="458"/>
        <end position="481"/>
    </location>
</feature>
<dbReference type="GO" id="GO:0005886">
    <property type="term" value="C:plasma membrane"/>
    <property type="evidence" value="ECO:0007669"/>
    <property type="project" value="UniProtKB-SubCell"/>
</dbReference>
<evidence type="ECO:0000256" key="7">
    <source>
        <dbReference type="ARBA" id="ARBA00023136"/>
    </source>
</evidence>
<evidence type="ECO:0000256" key="1">
    <source>
        <dbReference type="ARBA" id="ARBA00004141"/>
    </source>
</evidence>
<sequence>MRKADEVIISIPEGNITISPSLSGNINSYSTSINNNEIVTVTGMDPKLYKAAIEGNMDAFKEKHEEIETMLTPNKNTILHIHLTASSVSEAFVEEILSMCPTLLVKANANGETLLHIAARYGHSIIVKKLIESSAKALPLTENTLIRAIRDDTKDTVLHEAVVFKHIEIVDILTKEDPYISNFANGDGETPLYVAIEREYWDVAQKILDNCNSPSQDGPNGRTALHAAVIRNNKGIALMYLVNWFYLEMVSKLLTRTSVNQVDEYGWVPLHLAALRESADLTEELLKYDRNTAYKRDKRGRTALHFAAHYGHVKVMKKIIEYCPDCTDLVDENGYNALHYCAIEAKPFRPYAVSQMILDNTSLSNLYNQKDNNGNTPLHHLARCRTSSYFYNDGLHPLLKAHPRVDKMAFNGQNLTAVDVAYHNLHDIPSSDKKLMGTFVTMLGAIGSRYGGRITKDVKNKKQEEASPEHDSVAVERNKKPNGDDDFDQLFDKIRETNMVVAALIATVTFAAGLAMPGGFIQEHDQPHKGSPTLIHNPAFIAFVITDTLSFVLSASAVLFQIISSMQDDGQMNQVFLVGALILTILAMVFMIVAFGTGTYAILGVSKALAVVTLLITLMFFFINSYLIGWTVKTFNPDKEKEEEEGMVIYPKLDGPIFRAKRLTHVQ</sequence>
<protein>
    <submittedName>
        <fullName evidence="12">Ankyrin repeat-containing protein</fullName>
    </submittedName>
</protein>
<dbReference type="EMBL" id="JAAIUW010000011">
    <property type="protein sequence ID" value="KAF7808734.1"/>
    <property type="molecule type" value="Genomic_DNA"/>
</dbReference>
<gene>
    <name evidence="12" type="ORF">G2W53_035477</name>
</gene>
<dbReference type="InterPro" id="IPR026961">
    <property type="entry name" value="PGG_dom"/>
</dbReference>
<proteinExistence type="predicted"/>
<evidence type="ECO:0000256" key="9">
    <source>
        <dbReference type="SAM" id="MobiDB-lite"/>
    </source>
</evidence>
<evidence type="ECO:0000256" key="8">
    <source>
        <dbReference type="PROSITE-ProRule" id="PRU00023"/>
    </source>
</evidence>
<evidence type="ECO:0000256" key="10">
    <source>
        <dbReference type="SAM" id="Phobius"/>
    </source>
</evidence>
<dbReference type="Pfam" id="PF12796">
    <property type="entry name" value="Ank_2"/>
    <property type="match status" value="2"/>
</dbReference>
<keyword evidence="5 10" id="KW-1133">Transmembrane helix</keyword>
<keyword evidence="7 10" id="KW-0472">Membrane</keyword>
<dbReference type="InterPro" id="IPR002110">
    <property type="entry name" value="Ankyrin_rpt"/>
</dbReference>
<evidence type="ECO:0000313" key="13">
    <source>
        <dbReference type="Proteomes" id="UP000634136"/>
    </source>
</evidence>
<evidence type="ECO:0000256" key="4">
    <source>
        <dbReference type="ARBA" id="ARBA00022737"/>
    </source>
</evidence>
<feature type="transmembrane region" description="Helical" evidence="10">
    <location>
        <begin position="608"/>
        <end position="632"/>
    </location>
</feature>
<evidence type="ECO:0000259" key="11">
    <source>
        <dbReference type="Pfam" id="PF13962"/>
    </source>
</evidence>